<proteinExistence type="predicted"/>
<dbReference type="Proteomes" id="UP001296943">
    <property type="component" value="Unassembled WGS sequence"/>
</dbReference>
<dbReference type="RefSeq" id="WP_204500708.1">
    <property type="nucleotide sequence ID" value="NZ_JAFBDR010000016.1"/>
</dbReference>
<evidence type="ECO:0000313" key="1">
    <source>
        <dbReference type="EMBL" id="MBM7572362.1"/>
    </source>
</evidence>
<protein>
    <submittedName>
        <fullName evidence="1">Uncharacterized protein</fullName>
    </submittedName>
</protein>
<comment type="caution">
    <text evidence="1">The sequence shown here is derived from an EMBL/GenBank/DDBJ whole genome shotgun (WGS) entry which is preliminary data.</text>
</comment>
<accession>A0ABS2N2J7</accession>
<evidence type="ECO:0000313" key="2">
    <source>
        <dbReference type="Proteomes" id="UP001296943"/>
    </source>
</evidence>
<dbReference type="EMBL" id="JAFBDR010000016">
    <property type="protein sequence ID" value="MBM7572362.1"/>
    <property type="molecule type" value="Genomic_DNA"/>
</dbReference>
<gene>
    <name evidence="1" type="ORF">JOC48_002865</name>
</gene>
<organism evidence="1 2">
    <name type="scientific">Aquibacillus albus</name>
    <dbReference type="NCBI Taxonomy" id="1168171"/>
    <lineage>
        <taxon>Bacteria</taxon>
        <taxon>Bacillati</taxon>
        <taxon>Bacillota</taxon>
        <taxon>Bacilli</taxon>
        <taxon>Bacillales</taxon>
        <taxon>Bacillaceae</taxon>
        <taxon>Aquibacillus</taxon>
    </lineage>
</organism>
<sequence>MLKHENTISEKEVTATAHCIDEEQDGIYAYPHESEEEKQETIRLMKNYIKNRKQ</sequence>
<name>A0ABS2N2J7_9BACI</name>
<keyword evidence="2" id="KW-1185">Reference proteome</keyword>
<reference evidence="1 2" key="1">
    <citation type="submission" date="2021-01" db="EMBL/GenBank/DDBJ databases">
        <title>Genomic Encyclopedia of Type Strains, Phase IV (KMG-IV): sequencing the most valuable type-strain genomes for metagenomic binning, comparative biology and taxonomic classification.</title>
        <authorList>
            <person name="Goeker M."/>
        </authorList>
    </citation>
    <scope>NUCLEOTIDE SEQUENCE [LARGE SCALE GENOMIC DNA]</scope>
    <source>
        <strain evidence="1 2">DSM 23711</strain>
    </source>
</reference>